<dbReference type="EMBL" id="ML120380">
    <property type="protein sequence ID" value="RPB00444.1"/>
    <property type="molecule type" value="Genomic_DNA"/>
</dbReference>
<name>A0A3N4JQ48_9PEZI</name>
<protein>
    <submittedName>
        <fullName evidence="1">Uncharacterized protein</fullName>
    </submittedName>
</protein>
<dbReference type="OrthoDB" id="76567at2759"/>
<proteinExistence type="predicted"/>
<organism evidence="1 2">
    <name type="scientific">Choiromyces venosus 120613-1</name>
    <dbReference type="NCBI Taxonomy" id="1336337"/>
    <lineage>
        <taxon>Eukaryota</taxon>
        <taxon>Fungi</taxon>
        <taxon>Dikarya</taxon>
        <taxon>Ascomycota</taxon>
        <taxon>Pezizomycotina</taxon>
        <taxon>Pezizomycetes</taxon>
        <taxon>Pezizales</taxon>
        <taxon>Tuberaceae</taxon>
        <taxon>Choiromyces</taxon>
    </lineage>
</organism>
<evidence type="ECO:0000313" key="2">
    <source>
        <dbReference type="Proteomes" id="UP000276215"/>
    </source>
</evidence>
<sequence length="265" mass="30204">MSVEIFKEIVDAIKARTPDMLTFYNVHHKEFADIHKGLRHRTNYLEQYAFRIHWFAADRILKVVMPSPLHECARGWINQMIVVAAMRGILPEVWPKTMLLTSSPEYRNFIGDYAGSKKEADLTFVPMVGPDLILKAEYPSVVLESGWDESMQQLHRDAQLWQRGSGGEVCVVVQVKFYRPNDDNRMRAQLVLKRTLPGERHVFVEPYDIFPAPNNPQENPSISFYEFYAGDCPPGVNPEAGITLDLAGLRDIAGREMRACGSQHA</sequence>
<accession>A0A3N4JQ48</accession>
<dbReference type="AlphaFoldDB" id="A0A3N4JQ48"/>
<evidence type="ECO:0000313" key="1">
    <source>
        <dbReference type="EMBL" id="RPB00444.1"/>
    </source>
</evidence>
<keyword evidence="2" id="KW-1185">Reference proteome</keyword>
<reference evidence="1 2" key="1">
    <citation type="journal article" date="2018" name="Nat. Ecol. Evol.">
        <title>Pezizomycetes genomes reveal the molecular basis of ectomycorrhizal truffle lifestyle.</title>
        <authorList>
            <person name="Murat C."/>
            <person name="Payen T."/>
            <person name="Noel B."/>
            <person name="Kuo A."/>
            <person name="Morin E."/>
            <person name="Chen J."/>
            <person name="Kohler A."/>
            <person name="Krizsan K."/>
            <person name="Balestrini R."/>
            <person name="Da Silva C."/>
            <person name="Montanini B."/>
            <person name="Hainaut M."/>
            <person name="Levati E."/>
            <person name="Barry K.W."/>
            <person name="Belfiori B."/>
            <person name="Cichocki N."/>
            <person name="Clum A."/>
            <person name="Dockter R.B."/>
            <person name="Fauchery L."/>
            <person name="Guy J."/>
            <person name="Iotti M."/>
            <person name="Le Tacon F."/>
            <person name="Lindquist E.A."/>
            <person name="Lipzen A."/>
            <person name="Malagnac F."/>
            <person name="Mello A."/>
            <person name="Molinier V."/>
            <person name="Miyauchi S."/>
            <person name="Poulain J."/>
            <person name="Riccioni C."/>
            <person name="Rubini A."/>
            <person name="Sitrit Y."/>
            <person name="Splivallo R."/>
            <person name="Traeger S."/>
            <person name="Wang M."/>
            <person name="Zifcakova L."/>
            <person name="Wipf D."/>
            <person name="Zambonelli A."/>
            <person name="Paolocci F."/>
            <person name="Nowrousian M."/>
            <person name="Ottonello S."/>
            <person name="Baldrian P."/>
            <person name="Spatafora J.W."/>
            <person name="Henrissat B."/>
            <person name="Nagy L.G."/>
            <person name="Aury J.M."/>
            <person name="Wincker P."/>
            <person name="Grigoriev I.V."/>
            <person name="Bonfante P."/>
            <person name="Martin F.M."/>
        </authorList>
    </citation>
    <scope>NUCLEOTIDE SEQUENCE [LARGE SCALE GENOMIC DNA]</scope>
    <source>
        <strain evidence="1 2">120613-1</strain>
    </source>
</reference>
<gene>
    <name evidence="1" type="ORF">L873DRAFT_815618</name>
</gene>
<dbReference type="Proteomes" id="UP000276215">
    <property type="component" value="Unassembled WGS sequence"/>
</dbReference>